<reference evidence="3 4" key="1">
    <citation type="submission" date="2018-04" db="EMBL/GenBank/DDBJ databases">
        <title>WGS assembly of Panicum hallii var. hallii HAL2.</title>
        <authorList>
            <person name="Lovell J."/>
            <person name="Jenkins J."/>
            <person name="Lowry D."/>
            <person name="Mamidi S."/>
            <person name="Sreedasyam A."/>
            <person name="Weng X."/>
            <person name="Barry K."/>
            <person name="Bonette J."/>
            <person name="Campitelli B."/>
            <person name="Daum C."/>
            <person name="Gordon S."/>
            <person name="Gould B."/>
            <person name="Lipzen A."/>
            <person name="MacQueen A."/>
            <person name="Palacio-Mejia J."/>
            <person name="Plott C."/>
            <person name="Shakirov E."/>
            <person name="Shu S."/>
            <person name="Yoshinaga Y."/>
            <person name="Zane M."/>
            <person name="Rokhsar D."/>
            <person name="Grimwood J."/>
            <person name="Schmutz J."/>
            <person name="Juenger T."/>
        </authorList>
    </citation>
    <scope>NUCLEOTIDE SEQUENCE [LARGE SCALE GENOMIC DNA]</scope>
    <source>
        <strain evidence="4">cv. HAL2</strain>
    </source>
</reference>
<feature type="region of interest" description="Disordered" evidence="1">
    <location>
        <begin position="297"/>
        <end position="329"/>
    </location>
</feature>
<feature type="region of interest" description="Disordered" evidence="1">
    <location>
        <begin position="248"/>
        <end position="283"/>
    </location>
</feature>
<dbReference type="Gramene" id="PUZ75673">
    <property type="protein sequence ID" value="PUZ75673"/>
    <property type="gene ID" value="GQ55_1G215200"/>
</dbReference>
<sequence>MVGKGSPRFNMSSSPKLRRYMPTTSASKKKPSPKCSGAKKSGGYPRVKERVDWNPALERSLVDILHEYKDSGYRGDNGWNSEGWNKMVKEFHLRNKYVSYTKAQIQEKEGQLKRDYKMLKAAKQQSGSSWNEKRNMVEGPPAMWTNLMVTFPKIKKFNNNKATFPLFDALGELYDDKFCCHNRCLGIYNVTSLETPQEEEPPEQLQDAEDEPQGFDDNVVYEVNDEGGDGTEKNEEGLQEMADTLSRDEKNDAPAIERSGQQRPAASRNKQEKELKRPRKNENIVGMMGAYLKMRTKQAESEAADRAKEMEERERETREREAREKDAAQASDFSIRRCISVLNTMEVMKEEKVKAYAIFIKSKENREALICSCEVDQESALIWLRSEMA</sequence>
<feature type="compositionally biased region" description="Basic and acidic residues" evidence="1">
    <location>
        <begin position="297"/>
        <end position="327"/>
    </location>
</feature>
<evidence type="ECO:0000256" key="1">
    <source>
        <dbReference type="SAM" id="MobiDB-lite"/>
    </source>
</evidence>
<dbReference type="PANTHER" id="PTHR46934">
    <property type="entry name" value="MYB_DNA-BIND_3 DOMAIN-CONTAINING PROTEIN-RELATED"/>
    <property type="match status" value="1"/>
</dbReference>
<protein>
    <recommendedName>
        <fullName evidence="2">Myb/SANT-like domain-containing protein</fullName>
    </recommendedName>
</protein>
<dbReference type="Pfam" id="PF12776">
    <property type="entry name" value="Myb_DNA-bind_3"/>
    <property type="match status" value="1"/>
</dbReference>
<dbReference type="OrthoDB" id="1848055at2759"/>
<proteinExistence type="predicted"/>
<dbReference type="PANTHER" id="PTHR46934:SF14">
    <property type="entry name" value="OS11G0427500 PROTEIN"/>
    <property type="match status" value="1"/>
</dbReference>
<feature type="region of interest" description="Disordered" evidence="1">
    <location>
        <begin position="1"/>
        <end position="47"/>
    </location>
</feature>
<dbReference type="AlphaFoldDB" id="A0A2T7F6F9"/>
<evidence type="ECO:0000313" key="4">
    <source>
        <dbReference type="Proteomes" id="UP000244336"/>
    </source>
</evidence>
<gene>
    <name evidence="3" type="ORF">GQ55_1G215200</name>
</gene>
<accession>A0A2T7F6F9</accession>
<dbReference type="STRING" id="1504633.A0A2T7F6F9"/>
<organism evidence="3 4">
    <name type="scientific">Panicum hallii var. hallii</name>
    <dbReference type="NCBI Taxonomy" id="1504633"/>
    <lineage>
        <taxon>Eukaryota</taxon>
        <taxon>Viridiplantae</taxon>
        <taxon>Streptophyta</taxon>
        <taxon>Embryophyta</taxon>
        <taxon>Tracheophyta</taxon>
        <taxon>Spermatophyta</taxon>
        <taxon>Magnoliopsida</taxon>
        <taxon>Liliopsida</taxon>
        <taxon>Poales</taxon>
        <taxon>Poaceae</taxon>
        <taxon>PACMAD clade</taxon>
        <taxon>Panicoideae</taxon>
        <taxon>Panicodae</taxon>
        <taxon>Paniceae</taxon>
        <taxon>Panicinae</taxon>
        <taxon>Panicum</taxon>
        <taxon>Panicum sect. Panicum</taxon>
    </lineage>
</organism>
<feature type="compositionally biased region" description="Acidic residues" evidence="1">
    <location>
        <begin position="196"/>
        <end position="213"/>
    </location>
</feature>
<feature type="region of interest" description="Disordered" evidence="1">
    <location>
        <begin position="194"/>
        <end position="213"/>
    </location>
</feature>
<keyword evidence="4" id="KW-1185">Reference proteome</keyword>
<feature type="domain" description="Myb/SANT-like" evidence="2">
    <location>
        <begin position="53"/>
        <end position="146"/>
    </location>
</feature>
<dbReference type="Proteomes" id="UP000244336">
    <property type="component" value="Chromosome 1"/>
</dbReference>
<feature type="compositionally biased region" description="Low complexity" evidence="1">
    <location>
        <begin position="33"/>
        <end position="43"/>
    </location>
</feature>
<evidence type="ECO:0000313" key="3">
    <source>
        <dbReference type="EMBL" id="PUZ75673.1"/>
    </source>
</evidence>
<dbReference type="InterPro" id="IPR024752">
    <property type="entry name" value="Myb/SANT-like_dom"/>
</dbReference>
<evidence type="ECO:0000259" key="2">
    <source>
        <dbReference type="Pfam" id="PF12776"/>
    </source>
</evidence>
<name>A0A2T7F6F9_9POAL</name>
<dbReference type="EMBL" id="CM009749">
    <property type="protein sequence ID" value="PUZ75673.1"/>
    <property type="molecule type" value="Genomic_DNA"/>
</dbReference>